<dbReference type="PANTHER" id="PTHR46268:SF6">
    <property type="entry name" value="UNIVERSAL STRESS PROTEIN UP12"/>
    <property type="match status" value="1"/>
</dbReference>
<dbReference type="PANTHER" id="PTHR46268">
    <property type="entry name" value="STRESS RESPONSE PROTEIN NHAX"/>
    <property type="match status" value="1"/>
</dbReference>
<dbReference type="PRINTS" id="PR01438">
    <property type="entry name" value="UNVRSLSTRESS"/>
</dbReference>
<evidence type="ECO:0000256" key="1">
    <source>
        <dbReference type="ARBA" id="ARBA00008791"/>
    </source>
</evidence>
<dbReference type="InterPro" id="IPR006016">
    <property type="entry name" value="UspA"/>
</dbReference>
<organism evidence="3 4">
    <name type="scientific">Paenibacillus solisilvae</name>
    <dbReference type="NCBI Taxonomy" id="2486751"/>
    <lineage>
        <taxon>Bacteria</taxon>
        <taxon>Bacillati</taxon>
        <taxon>Bacillota</taxon>
        <taxon>Bacilli</taxon>
        <taxon>Bacillales</taxon>
        <taxon>Paenibacillaceae</taxon>
        <taxon>Paenibacillus</taxon>
    </lineage>
</organism>
<evidence type="ECO:0000313" key="4">
    <source>
        <dbReference type="Proteomes" id="UP001596047"/>
    </source>
</evidence>
<protein>
    <submittedName>
        <fullName evidence="3">Universal stress protein</fullName>
    </submittedName>
</protein>
<comment type="similarity">
    <text evidence="1">Belongs to the universal stress protein A family.</text>
</comment>
<dbReference type="Gene3D" id="3.40.50.620">
    <property type="entry name" value="HUPs"/>
    <property type="match status" value="1"/>
</dbReference>
<accession>A0ABW0VTL3</accession>
<proteinExistence type="inferred from homology"/>
<sequence length="143" mass="15384">MGFSHILVAYDGGVPSIRALDTAIDFMQNNQAAQLTVVHVHSVAAIAIADSIVTVPASVQRDEFLQAQELLKEVDDKISFLLSARSVLLEGSPGESIVQYAAEQQCDLIVIGNRGLGAIREFVMGSVSHYVIQHTSVPLLLVK</sequence>
<reference evidence="4" key="1">
    <citation type="journal article" date="2019" name="Int. J. Syst. Evol. Microbiol.">
        <title>The Global Catalogue of Microorganisms (GCM) 10K type strain sequencing project: providing services to taxonomists for standard genome sequencing and annotation.</title>
        <authorList>
            <consortium name="The Broad Institute Genomics Platform"/>
            <consortium name="The Broad Institute Genome Sequencing Center for Infectious Disease"/>
            <person name="Wu L."/>
            <person name="Ma J."/>
        </authorList>
    </citation>
    <scope>NUCLEOTIDE SEQUENCE [LARGE SCALE GENOMIC DNA]</scope>
    <source>
        <strain evidence="4">CGMCC 1.3240</strain>
    </source>
</reference>
<dbReference type="CDD" id="cd00293">
    <property type="entry name" value="USP-like"/>
    <property type="match status" value="1"/>
</dbReference>
<evidence type="ECO:0000259" key="2">
    <source>
        <dbReference type="Pfam" id="PF00582"/>
    </source>
</evidence>
<dbReference type="InterPro" id="IPR006015">
    <property type="entry name" value="Universal_stress_UspA"/>
</dbReference>
<keyword evidence="4" id="KW-1185">Reference proteome</keyword>
<comment type="caution">
    <text evidence="3">The sequence shown here is derived from an EMBL/GenBank/DDBJ whole genome shotgun (WGS) entry which is preliminary data.</text>
</comment>
<dbReference type="Proteomes" id="UP001596047">
    <property type="component" value="Unassembled WGS sequence"/>
</dbReference>
<evidence type="ECO:0000313" key="3">
    <source>
        <dbReference type="EMBL" id="MFC5647989.1"/>
    </source>
</evidence>
<dbReference type="InterPro" id="IPR014729">
    <property type="entry name" value="Rossmann-like_a/b/a_fold"/>
</dbReference>
<dbReference type="RefSeq" id="WP_379186455.1">
    <property type="nucleotide sequence ID" value="NZ_JBHSOW010000012.1"/>
</dbReference>
<gene>
    <name evidence="3" type="ORF">ACFPYJ_02420</name>
</gene>
<dbReference type="EMBL" id="JBHSOW010000012">
    <property type="protein sequence ID" value="MFC5647989.1"/>
    <property type="molecule type" value="Genomic_DNA"/>
</dbReference>
<name>A0ABW0VTL3_9BACL</name>
<feature type="domain" description="UspA" evidence="2">
    <location>
        <begin position="3"/>
        <end position="143"/>
    </location>
</feature>
<dbReference type="Pfam" id="PF00582">
    <property type="entry name" value="Usp"/>
    <property type="match status" value="1"/>
</dbReference>
<dbReference type="SUPFAM" id="SSF52402">
    <property type="entry name" value="Adenine nucleotide alpha hydrolases-like"/>
    <property type="match status" value="1"/>
</dbReference>